<dbReference type="InterPro" id="IPR050766">
    <property type="entry name" value="Bact_Lucif_Oxidored"/>
</dbReference>
<dbReference type="CDD" id="cd00347">
    <property type="entry name" value="Flavin_utilizing_monoxygenases"/>
    <property type="match status" value="2"/>
</dbReference>
<dbReference type="InterPro" id="IPR019949">
    <property type="entry name" value="CmoO-like"/>
</dbReference>
<gene>
    <name evidence="3" type="ORF">ACFSKU_16305</name>
</gene>
<proteinExistence type="predicted"/>
<dbReference type="EMBL" id="JBHUHV010000053">
    <property type="protein sequence ID" value="MFD2068454.1"/>
    <property type="molecule type" value="Genomic_DNA"/>
</dbReference>
<name>A0ABW4X0E6_9BACT</name>
<dbReference type="Pfam" id="PF00296">
    <property type="entry name" value="Bac_luciferase"/>
    <property type="match status" value="1"/>
</dbReference>
<dbReference type="PANTHER" id="PTHR30137:SF19">
    <property type="entry name" value="LUCIFERASE-LIKE MONOOXYGENASE"/>
    <property type="match status" value="1"/>
</dbReference>
<evidence type="ECO:0000259" key="2">
    <source>
        <dbReference type="Pfam" id="PF00296"/>
    </source>
</evidence>
<dbReference type="InterPro" id="IPR011251">
    <property type="entry name" value="Luciferase-like_dom"/>
</dbReference>
<organism evidence="3 4">
    <name type="scientific">Pontibacter silvestris</name>
    <dbReference type="NCBI Taxonomy" id="2305183"/>
    <lineage>
        <taxon>Bacteria</taxon>
        <taxon>Pseudomonadati</taxon>
        <taxon>Bacteroidota</taxon>
        <taxon>Cytophagia</taxon>
        <taxon>Cytophagales</taxon>
        <taxon>Hymenobacteraceae</taxon>
        <taxon>Pontibacter</taxon>
    </lineage>
</organism>
<dbReference type="RefSeq" id="WP_229959513.1">
    <property type="nucleotide sequence ID" value="NZ_JAJJWI010000005.1"/>
</dbReference>
<accession>A0ABW4X0E6</accession>
<dbReference type="GO" id="GO:0016491">
    <property type="term" value="F:oxidoreductase activity"/>
    <property type="evidence" value="ECO:0007669"/>
    <property type="project" value="UniProtKB-KW"/>
</dbReference>
<evidence type="ECO:0000313" key="4">
    <source>
        <dbReference type="Proteomes" id="UP001597369"/>
    </source>
</evidence>
<dbReference type="SUPFAM" id="SSF51679">
    <property type="entry name" value="Bacterial luciferase-like"/>
    <property type="match status" value="1"/>
</dbReference>
<protein>
    <submittedName>
        <fullName evidence="3">LLM class flavin-dependent oxidoreductase</fullName>
        <ecNumber evidence="3">1.-.-.-</ecNumber>
    </submittedName>
</protein>
<keyword evidence="4" id="KW-1185">Reference proteome</keyword>
<keyword evidence="3" id="KW-0560">Oxidoreductase</keyword>
<dbReference type="NCBIfam" id="TIGR03558">
    <property type="entry name" value="oxido_grp_1"/>
    <property type="match status" value="1"/>
</dbReference>
<dbReference type="EC" id="1.-.-.-" evidence="3"/>
<comment type="similarity">
    <text evidence="1">To bacterial alkanal monooxygenase alpha and beta chains.</text>
</comment>
<evidence type="ECO:0000256" key="1">
    <source>
        <dbReference type="ARBA" id="ARBA00007789"/>
    </source>
</evidence>
<evidence type="ECO:0000313" key="3">
    <source>
        <dbReference type="EMBL" id="MFD2068454.1"/>
    </source>
</evidence>
<sequence length="336" mass="37375">MRISVLDQSHIPKGKTAGEAIQYTVELAKLADKLGFHRFWVSEHHNMAPVAGSTPEVLLAYLAGHTKHIRLGSGGVMLPHYSALKVAENFRMLEALAPGRVDLGVGRAPGGDRLTAGLLNPNNTFNEQEFIEQLSDLQNYLNNSHEPGSFQARVTVTPVTAGVPELWVLSSSGQSGLFAAHFGMAFSFAHFINPNGGPEAVKRYKASFKPSENQQEPQANVAVFTFCSEDKEKVKQIQAVAEYRFLQLETRGRFVAVSYDEIKDTTYSPAELERLNRIRQRFIIGTPEQVKAKFTQMAQEYDIDEVMAVNIAPELEDRISCYRLLAKAFELSETQD</sequence>
<dbReference type="Proteomes" id="UP001597369">
    <property type="component" value="Unassembled WGS sequence"/>
</dbReference>
<reference evidence="4" key="1">
    <citation type="journal article" date="2019" name="Int. J. Syst. Evol. Microbiol.">
        <title>The Global Catalogue of Microorganisms (GCM) 10K type strain sequencing project: providing services to taxonomists for standard genome sequencing and annotation.</title>
        <authorList>
            <consortium name="The Broad Institute Genomics Platform"/>
            <consortium name="The Broad Institute Genome Sequencing Center for Infectious Disease"/>
            <person name="Wu L."/>
            <person name="Ma J."/>
        </authorList>
    </citation>
    <scope>NUCLEOTIDE SEQUENCE [LARGE SCALE GENOMIC DNA]</scope>
    <source>
        <strain evidence="4">JCM 16545</strain>
    </source>
</reference>
<dbReference type="InterPro" id="IPR036661">
    <property type="entry name" value="Luciferase-like_sf"/>
</dbReference>
<dbReference type="Gene3D" id="3.20.20.30">
    <property type="entry name" value="Luciferase-like domain"/>
    <property type="match status" value="1"/>
</dbReference>
<comment type="caution">
    <text evidence="3">The sequence shown here is derived from an EMBL/GenBank/DDBJ whole genome shotgun (WGS) entry which is preliminary data.</text>
</comment>
<dbReference type="PANTHER" id="PTHR30137">
    <property type="entry name" value="LUCIFERASE-LIKE MONOOXYGENASE"/>
    <property type="match status" value="1"/>
</dbReference>
<feature type="domain" description="Luciferase-like" evidence="2">
    <location>
        <begin position="1"/>
        <end position="298"/>
    </location>
</feature>